<dbReference type="InterPro" id="IPR051472">
    <property type="entry name" value="T3SS_Stator/FliH"/>
</dbReference>
<keyword evidence="12" id="KW-0966">Cell projection</keyword>
<reference evidence="13" key="1">
    <citation type="journal article" date="2018" name="Front. Microbiol.">
        <title>Genome-Based Analysis Reveals the Taxonomy and Diversity of the Family Idiomarinaceae.</title>
        <authorList>
            <person name="Liu Y."/>
            <person name="Lai Q."/>
            <person name="Shao Z."/>
        </authorList>
    </citation>
    <scope>NUCLEOTIDE SEQUENCE [LARGE SCALE GENOMIC DNA]</scope>
    <source>
        <strain evidence="13">CVS-6</strain>
    </source>
</reference>
<keyword evidence="6" id="KW-0963">Cytoplasm</keyword>
<dbReference type="NCBIfam" id="NF004270">
    <property type="entry name" value="PRK05687.2-1"/>
    <property type="match status" value="1"/>
</dbReference>
<feature type="compositionally biased region" description="Low complexity" evidence="10">
    <location>
        <begin position="9"/>
        <end position="46"/>
    </location>
</feature>
<keyword evidence="12" id="KW-0969">Cilium</keyword>
<evidence type="ECO:0000259" key="11">
    <source>
        <dbReference type="Pfam" id="PF02108"/>
    </source>
</evidence>
<dbReference type="AlphaFoldDB" id="A0A432YDI5"/>
<keyword evidence="12" id="KW-0282">Flagellum</keyword>
<dbReference type="PANTHER" id="PTHR34982">
    <property type="entry name" value="YOP PROTEINS TRANSLOCATION PROTEIN L"/>
    <property type="match status" value="1"/>
</dbReference>
<keyword evidence="7" id="KW-1005">Bacterial flagellum biogenesis</keyword>
<comment type="subcellular location">
    <subcellularLocation>
        <location evidence="2">Cytoplasm</location>
    </subcellularLocation>
</comment>
<evidence type="ECO:0000256" key="4">
    <source>
        <dbReference type="ARBA" id="ARBA00016507"/>
    </source>
</evidence>
<feature type="region of interest" description="Disordered" evidence="10">
    <location>
        <begin position="1"/>
        <end position="78"/>
    </location>
</feature>
<evidence type="ECO:0000313" key="12">
    <source>
        <dbReference type="EMBL" id="RUO59055.1"/>
    </source>
</evidence>
<evidence type="ECO:0000256" key="8">
    <source>
        <dbReference type="ARBA" id="ARBA00022927"/>
    </source>
</evidence>
<dbReference type="Pfam" id="PF02108">
    <property type="entry name" value="FliH"/>
    <property type="match status" value="1"/>
</dbReference>
<evidence type="ECO:0000256" key="2">
    <source>
        <dbReference type="ARBA" id="ARBA00004496"/>
    </source>
</evidence>
<accession>A0A432YDI5</accession>
<dbReference type="GO" id="GO:0009288">
    <property type="term" value="C:bacterial-type flagellum"/>
    <property type="evidence" value="ECO:0007669"/>
    <property type="project" value="InterPro"/>
</dbReference>
<evidence type="ECO:0000313" key="13">
    <source>
        <dbReference type="Proteomes" id="UP000288259"/>
    </source>
</evidence>
<evidence type="ECO:0000256" key="10">
    <source>
        <dbReference type="SAM" id="MobiDB-lite"/>
    </source>
</evidence>
<keyword evidence="13" id="KW-1185">Reference proteome</keyword>
<evidence type="ECO:0000256" key="1">
    <source>
        <dbReference type="ARBA" id="ARBA00003041"/>
    </source>
</evidence>
<sequence>MPTFKRLMPAADARPAATDRQWQRWQWQQLDASAEAAQEPATPETRPSQRSPEADQKGYEQGYKQGQKEGYTEGKNAGYQAGHEEGYAAGKAEVIAALETQLNEERQQQLAGLGQLIANFQQALHQLDEQMGESLVQLALTVGQQLAGEALSAHPEHIVTLVRDIIQADPMLQQKPILLVHPEDYPLLQQQLADELAQHGWSLQADPSLARYGCRLVSDSGEIDASLESRWQRLLSQVRGAEHGAH</sequence>
<evidence type="ECO:0000256" key="3">
    <source>
        <dbReference type="ARBA" id="ARBA00006602"/>
    </source>
</evidence>
<comment type="function">
    <text evidence="1">Needed for flagellar regrowth and assembly.</text>
</comment>
<comment type="caution">
    <text evidence="12">The sequence shown here is derived from an EMBL/GenBank/DDBJ whole genome shotgun (WGS) entry which is preliminary data.</text>
</comment>
<protein>
    <recommendedName>
        <fullName evidence="4">Flagellar assembly protein FliH</fullName>
    </recommendedName>
</protein>
<evidence type="ECO:0000256" key="7">
    <source>
        <dbReference type="ARBA" id="ARBA00022795"/>
    </source>
</evidence>
<comment type="similarity">
    <text evidence="3">Belongs to the FliH family.</text>
</comment>
<feature type="domain" description="Flagellar assembly protein FliH/Type III secretion system HrpE" evidence="11">
    <location>
        <begin position="108"/>
        <end position="234"/>
    </location>
</feature>
<dbReference type="OrthoDB" id="6415116at2"/>
<organism evidence="12 13">
    <name type="scientific">Pseudidiomarina insulisalsae</name>
    <dbReference type="NCBI Taxonomy" id="575789"/>
    <lineage>
        <taxon>Bacteria</taxon>
        <taxon>Pseudomonadati</taxon>
        <taxon>Pseudomonadota</taxon>
        <taxon>Gammaproteobacteria</taxon>
        <taxon>Alteromonadales</taxon>
        <taxon>Idiomarinaceae</taxon>
        <taxon>Pseudidiomarina</taxon>
    </lineage>
</organism>
<dbReference type="RefSeq" id="WP_126755045.1">
    <property type="nucleotide sequence ID" value="NZ_PIPY01000009.1"/>
</dbReference>
<keyword evidence="8" id="KW-0653">Protein transport</keyword>
<dbReference type="GO" id="GO:0015031">
    <property type="term" value="P:protein transport"/>
    <property type="evidence" value="ECO:0007669"/>
    <property type="project" value="UniProtKB-KW"/>
</dbReference>
<dbReference type="GO" id="GO:0005829">
    <property type="term" value="C:cytosol"/>
    <property type="evidence" value="ECO:0007669"/>
    <property type="project" value="TreeGrafter"/>
</dbReference>
<dbReference type="Proteomes" id="UP000288259">
    <property type="component" value="Unassembled WGS sequence"/>
</dbReference>
<gene>
    <name evidence="12" type="ORF">CWI71_09560</name>
</gene>
<dbReference type="InterPro" id="IPR000563">
    <property type="entry name" value="Flag_FliH"/>
</dbReference>
<dbReference type="PRINTS" id="PR01003">
    <property type="entry name" value="FLGFLIH"/>
</dbReference>
<dbReference type="GO" id="GO:0003774">
    <property type="term" value="F:cytoskeletal motor activity"/>
    <property type="evidence" value="ECO:0007669"/>
    <property type="project" value="InterPro"/>
</dbReference>
<dbReference type="EMBL" id="PIPY01000009">
    <property type="protein sequence ID" value="RUO59055.1"/>
    <property type="molecule type" value="Genomic_DNA"/>
</dbReference>
<dbReference type="InterPro" id="IPR018035">
    <property type="entry name" value="Flagellar_FliH/T3SS_HrpE"/>
</dbReference>
<proteinExistence type="inferred from homology"/>
<evidence type="ECO:0000256" key="5">
    <source>
        <dbReference type="ARBA" id="ARBA00022448"/>
    </source>
</evidence>
<name>A0A432YDI5_9GAMM</name>
<dbReference type="GO" id="GO:0044781">
    <property type="term" value="P:bacterial-type flagellum organization"/>
    <property type="evidence" value="ECO:0007669"/>
    <property type="project" value="UniProtKB-KW"/>
</dbReference>
<keyword evidence="5" id="KW-0813">Transport</keyword>
<evidence type="ECO:0000256" key="9">
    <source>
        <dbReference type="ARBA" id="ARBA00023225"/>
    </source>
</evidence>
<keyword evidence="9" id="KW-1006">Bacterial flagellum protein export</keyword>
<dbReference type="PANTHER" id="PTHR34982:SF1">
    <property type="entry name" value="FLAGELLAR ASSEMBLY PROTEIN FLIH"/>
    <property type="match status" value="1"/>
</dbReference>
<dbReference type="GO" id="GO:0071973">
    <property type="term" value="P:bacterial-type flagellum-dependent cell motility"/>
    <property type="evidence" value="ECO:0007669"/>
    <property type="project" value="InterPro"/>
</dbReference>
<evidence type="ECO:0000256" key="6">
    <source>
        <dbReference type="ARBA" id="ARBA00022490"/>
    </source>
</evidence>